<accession>J1GSG2</accession>
<evidence type="ECO:0000256" key="14">
    <source>
        <dbReference type="SAM" id="Phobius"/>
    </source>
</evidence>
<proteinExistence type="inferred from homology"/>
<feature type="transmembrane region" description="Helical" evidence="14">
    <location>
        <begin position="40"/>
        <end position="59"/>
    </location>
</feature>
<comment type="subcellular location">
    <subcellularLocation>
        <location evidence="1">Membrane</location>
        <topology evidence="1">Multi-pass membrane protein</topology>
    </subcellularLocation>
</comment>
<feature type="region of interest" description="Disordered" evidence="13">
    <location>
        <begin position="194"/>
        <end position="217"/>
    </location>
</feature>
<sequence length="217" mass="24057">MSPGRLEAFSDGVIAIAITLLSLEIRLPDDDALTSGLLSIWPSYVGFVLSFLLIGQVWLNHHAIFQKIRYVDQWVLVCNLLLLLDVAFLPFATTVLTRALKTGEDARIGAVFYGMVMVVGGLFFNGLWRAAIRNRRCLKPEVPDDVVRAMTRRFAMGPLLYAIAAAVSVISAWLSVATYLLLIVLYTVESSWRRNAGEGDGEDREPRLPADGERTSE</sequence>
<dbReference type="OrthoDB" id="7626281at2"/>
<dbReference type="Pfam" id="PF06736">
    <property type="entry name" value="TMEM175"/>
    <property type="match status" value="1"/>
</dbReference>
<dbReference type="EMBL" id="AKFT01000225">
    <property type="protein sequence ID" value="EJF35858.1"/>
    <property type="molecule type" value="Genomic_DNA"/>
</dbReference>
<evidence type="ECO:0000256" key="9">
    <source>
        <dbReference type="ARBA" id="ARBA00023065"/>
    </source>
</evidence>
<keyword evidence="7" id="KW-0630">Potassium</keyword>
<evidence type="ECO:0000313" key="16">
    <source>
        <dbReference type="Proteomes" id="UP000002941"/>
    </source>
</evidence>
<dbReference type="PANTHER" id="PTHR31462">
    <property type="entry name" value="ENDOSOMAL/LYSOSOMAL POTASSIUM CHANNEL TMEM175"/>
    <property type="match status" value="1"/>
</dbReference>
<keyword evidence="3" id="KW-0813">Transport</keyword>
<dbReference type="PATRIC" id="fig|1125718.3.peg.2881"/>
<keyword evidence="4" id="KW-0633">Potassium transport</keyword>
<keyword evidence="10 14" id="KW-0472">Membrane</keyword>
<evidence type="ECO:0000256" key="12">
    <source>
        <dbReference type="ARBA" id="ARBA00034430"/>
    </source>
</evidence>
<evidence type="ECO:0000256" key="13">
    <source>
        <dbReference type="SAM" id="MobiDB-lite"/>
    </source>
</evidence>
<dbReference type="Proteomes" id="UP000002941">
    <property type="component" value="Unassembled WGS sequence"/>
</dbReference>
<feature type="transmembrane region" description="Helical" evidence="14">
    <location>
        <begin position="108"/>
        <end position="128"/>
    </location>
</feature>
<dbReference type="eggNOG" id="COG3548">
    <property type="taxonomic scope" value="Bacteria"/>
</dbReference>
<evidence type="ECO:0000256" key="8">
    <source>
        <dbReference type="ARBA" id="ARBA00022989"/>
    </source>
</evidence>
<dbReference type="GO" id="GO:0005267">
    <property type="term" value="F:potassium channel activity"/>
    <property type="evidence" value="ECO:0007669"/>
    <property type="project" value="UniProtKB-KW"/>
</dbReference>
<feature type="transmembrane region" description="Helical" evidence="14">
    <location>
        <begin position="71"/>
        <end position="96"/>
    </location>
</feature>
<dbReference type="InterPro" id="IPR010617">
    <property type="entry name" value="TMEM175-like"/>
</dbReference>
<evidence type="ECO:0000256" key="4">
    <source>
        <dbReference type="ARBA" id="ARBA00022538"/>
    </source>
</evidence>
<comment type="caution">
    <text evidence="15">The sequence shown here is derived from an EMBL/GenBank/DDBJ whole genome shotgun (WGS) entry which is preliminary data.</text>
</comment>
<evidence type="ECO:0000256" key="11">
    <source>
        <dbReference type="ARBA" id="ARBA00023303"/>
    </source>
</evidence>
<feature type="transmembrane region" description="Helical" evidence="14">
    <location>
        <begin position="159"/>
        <end position="186"/>
    </location>
</feature>
<comment type="catalytic activity">
    <reaction evidence="12">
        <text>K(+)(in) = K(+)(out)</text>
        <dbReference type="Rhea" id="RHEA:29463"/>
        <dbReference type="ChEBI" id="CHEBI:29103"/>
    </reaction>
</comment>
<reference evidence="15 16" key="1">
    <citation type="submission" date="2012-05" db="EMBL/GenBank/DDBJ databases">
        <authorList>
            <person name="Harkins D.M."/>
            <person name="Madupu R."/>
            <person name="Durkin A.S."/>
            <person name="Torralba M."/>
            <person name="Methe B."/>
            <person name="Sutton G.G."/>
            <person name="Nelson K.E."/>
        </authorList>
    </citation>
    <scope>NUCLEOTIDE SEQUENCE [LARGE SCALE GENOMIC DNA]</scope>
    <source>
        <strain evidence="15 16">F0489</strain>
    </source>
</reference>
<protein>
    <submittedName>
        <fullName evidence="15">PF06736 family protein</fullName>
    </submittedName>
</protein>
<evidence type="ECO:0000256" key="3">
    <source>
        <dbReference type="ARBA" id="ARBA00022448"/>
    </source>
</evidence>
<evidence type="ECO:0000256" key="10">
    <source>
        <dbReference type="ARBA" id="ARBA00023136"/>
    </source>
</evidence>
<keyword evidence="5 14" id="KW-0812">Transmembrane</keyword>
<feature type="compositionally biased region" description="Basic and acidic residues" evidence="13">
    <location>
        <begin position="204"/>
        <end position="217"/>
    </location>
</feature>
<evidence type="ECO:0000256" key="5">
    <source>
        <dbReference type="ARBA" id="ARBA00022692"/>
    </source>
</evidence>
<dbReference type="GO" id="GO:0015252">
    <property type="term" value="F:proton channel activity"/>
    <property type="evidence" value="ECO:0007669"/>
    <property type="project" value="InterPro"/>
</dbReference>
<keyword evidence="8 14" id="KW-1133">Transmembrane helix</keyword>
<keyword evidence="16" id="KW-1185">Reference proteome</keyword>
<keyword evidence="11" id="KW-0407">Ion channel</keyword>
<evidence type="ECO:0000313" key="15">
    <source>
        <dbReference type="EMBL" id="EJF35858.1"/>
    </source>
</evidence>
<comment type="similarity">
    <text evidence="2">Belongs to the TMEM175 family.</text>
</comment>
<evidence type="ECO:0000256" key="7">
    <source>
        <dbReference type="ARBA" id="ARBA00022958"/>
    </source>
</evidence>
<evidence type="ECO:0000256" key="1">
    <source>
        <dbReference type="ARBA" id="ARBA00004141"/>
    </source>
</evidence>
<dbReference type="GO" id="GO:0016020">
    <property type="term" value="C:membrane"/>
    <property type="evidence" value="ECO:0007669"/>
    <property type="project" value="UniProtKB-SubCell"/>
</dbReference>
<organism evidence="15 16">
    <name type="scientific">Actinomyces massiliensis F0489</name>
    <dbReference type="NCBI Taxonomy" id="1125718"/>
    <lineage>
        <taxon>Bacteria</taxon>
        <taxon>Bacillati</taxon>
        <taxon>Actinomycetota</taxon>
        <taxon>Actinomycetes</taxon>
        <taxon>Actinomycetales</taxon>
        <taxon>Actinomycetaceae</taxon>
        <taxon>Actinomyces</taxon>
    </lineage>
</organism>
<name>J1GSG2_9ACTO</name>
<keyword evidence="6" id="KW-0631">Potassium channel</keyword>
<dbReference type="PANTHER" id="PTHR31462:SF5">
    <property type="entry name" value="ENDOSOMAL_LYSOSOMAL PROTON CHANNEL TMEM175"/>
    <property type="match status" value="1"/>
</dbReference>
<evidence type="ECO:0000256" key="2">
    <source>
        <dbReference type="ARBA" id="ARBA00006920"/>
    </source>
</evidence>
<gene>
    <name evidence="15" type="ORF">HMPREF1318_2434</name>
</gene>
<evidence type="ECO:0000256" key="6">
    <source>
        <dbReference type="ARBA" id="ARBA00022826"/>
    </source>
</evidence>
<dbReference type="RefSeq" id="WP_008734091.1">
    <property type="nucleotide sequence ID" value="NZ_AKFT01000225.1"/>
</dbReference>
<dbReference type="AlphaFoldDB" id="J1GSG2"/>
<keyword evidence="9" id="KW-0406">Ion transport</keyword>